<proteinExistence type="predicted"/>
<protein>
    <submittedName>
        <fullName evidence="1">Uncharacterized protein</fullName>
    </submittedName>
</protein>
<dbReference type="EMBL" id="UINC01021277">
    <property type="protein sequence ID" value="SVA88485.1"/>
    <property type="molecule type" value="Genomic_DNA"/>
</dbReference>
<name>A0A381ZGT3_9ZZZZ</name>
<gene>
    <name evidence="1" type="ORF">METZ01_LOCUS141339</name>
</gene>
<reference evidence="1" key="1">
    <citation type="submission" date="2018-05" db="EMBL/GenBank/DDBJ databases">
        <authorList>
            <person name="Lanie J.A."/>
            <person name="Ng W.-L."/>
            <person name="Kazmierczak K.M."/>
            <person name="Andrzejewski T.M."/>
            <person name="Davidsen T.M."/>
            <person name="Wayne K.J."/>
            <person name="Tettelin H."/>
            <person name="Glass J.I."/>
            <person name="Rusch D."/>
            <person name="Podicherti R."/>
            <person name="Tsui H.-C.T."/>
            <person name="Winkler M.E."/>
        </authorList>
    </citation>
    <scope>NUCLEOTIDE SEQUENCE</scope>
</reference>
<dbReference type="AlphaFoldDB" id="A0A381ZGT3"/>
<organism evidence="1">
    <name type="scientific">marine metagenome</name>
    <dbReference type="NCBI Taxonomy" id="408172"/>
    <lineage>
        <taxon>unclassified sequences</taxon>
        <taxon>metagenomes</taxon>
        <taxon>ecological metagenomes</taxon>
    </lineage>
</organism>
<evidence type="ECO:0000313" key="1">
    <source>
        <dbReference type="EMBL" id="SVA88485.1"/>
    </source>
</evidence>
<accession>A0A381ZGT3</accession>
<sequence length="343" mass="37904">MNHRYVAASLSVIVVITLSVIPAAAQSVPRTPWGQPDIQGIWDFRTITPLERPTALADKEFLTTEEAANLEQETVDRNERLLQRDARRTEATASVDLGEDGAPGFYNNFWLDGGTTSTGRTSLVIDPPNGRIPPLTAEAQQAVEARRAYLRDHPADSWLDRNTSDRCIVGFNAGPPITPLGYNQNVQVFQTPDRVVLVTEMVHTPRVVPLDGRPALNSDIRQWSGDSRGHWEGDTLVVETANFKDERRWIPLGTAPAGTGSSANMTLVERFTRVDVDTLEYTFTVTDPEIWTSPWTASQPMRRTDIPMFEYACHEGNYSMEGILAGARAEEKAAAQPGSQGTQ</sequence>